<dbReference type="GO" id="GO:0006313">
    <property type="term" value="P:DNA transposition"/>
    <property type="evidence" value="ECO:0007669"/>
    <property type="project" value="InterPro"/>
</dbReference>
<dbReference type="AlphaFoldDB" id="A0A0F9LKS7"/>
<gene>
    <name evidence="1" type="ORF">LCGC14_1497030</name>
</gene>
<dbReference type="EMBL" id="LAZR01010820">
    <property type="protein sequence ID" value="KKM64865.1"/>
    <property type="molecule type" value="Genomic_DNA"/>
</dbReference>
<name>A0A0F9LKS7_9ZZZZ</name>
<sequence length="169" mass="18983">MPRYSEERKAAVLKKLLPPQNRSVVSVAAEEGISDVTLYSWLKQCRQQGMPVPGNRNTGEDWSPEAKLAVVVETASMSEAELSAYCRKKGLYPEQVQRWKDACLKGAGMQEGLEKTAQKQQRDSRKTIKKLKAEVRRKDKVLAETTSLLVLSKKLEALYGEDPDSDEDI</sequence>
<accession>A0A0F9LKS7</accession>
<comment type="caution">
    <text evidence="1">The sequence shown here is derived from an EMBL/GenBank/DDBJ whole genome shotgun (WGS) entry which is preliminary data.</text>
</comment>
<dbReference type="GO" id="GO:0003677">
    <property type="term" value="F:DNA binding"/>
    <property type="evidence" value="ECO:0007669"/>
    <property type="project" value="InterPro"/>
</dbReference>
<dbReference type="GO" id="GO:0004803">
    <property type="term" value="F:transposase activity"/>
    <property type="evidence" value="ECO:0007669"/>
    <property type="project" value="InterPro"/>
</dbReference>
<protein>
    <recommendedName>
        <fullName evidence="2">Transposase</fullName>
    </recommendedName>
</protein>
<organism evidence="1">
    <name type="scientific">marine sediment metagenome</name>
    <dbReference type="NCBI Taxonomy" id="412755"/>
    <lineage>
        <taxon>unclassified sequences</taxon>
        <taxon>metagenomes</taxon>
        <taxon>ecological metagenomes</taxon>
    </lineage>
</organism>
<reference evidence="1" key="1">
    <citation type="journal article" date="2015" name="Nature">
        <title>Complex archaea that bridge the gap between prokaryotes and eukaryotes.</title>
        <authorList>
            <person name="Spang A."/>
            <person name="Saw J.H."/>
            <person name="Jorgensen S.L."/>
            <person name="Zaremba-Niedzwiedzka K."/>
            <person name="Martijn J."/>
            <person name="Lind A.E."/>
            <person name="van Eijk R."/>
            <person name="Schleper C."/>
            <person name="Guy L."/>
            <person name="Ettema T.J."/>
        </authorList>
    </citation>
    <scope>NUCLEOTIDE SEQUENCE</scope>
</reference>
<dbReference type="Pfam" id="PF01527">
    <property type="entry name" value="HTH_Tnp_1"/>
    <property type="match status" value="2"/>
</dbReference>
<evidence type="ECO:0008006" key="2">
    <source>
        <dbReference type="Google" id="ProtNLM"/>
    </source>
</evidence>
<dbReference type="SUPFAM" id="SSF46689">
    <property type="entry name" value="Homeodomain-like"/>
    <property type="match status" value="1"/>
</dbReference>
<evidence type="ECO:0000313" key="1">
    <source>
        <dbReference type="EMBL" id="KKM64865.1"/>
    </source>
</evidence>
<dbReference type="InterPro" id="IPR002514">
    <property type="entry name" value="Transposase_8"/>
</dbReference>
<dbReference type="InterPro" id="IPR009057">
    <property type="entry name" value="Homeodomain-like_sf"/>
</dbReference>
<proteinExistence type="predicted"/>